<dbReference type="InterPro" id="IPR001830">
    <property type="entry name" value="Glyco_trans_20"/>
</dbReference>
<dbReference type="EMBL" id="OZ019899">
    <property type="protein sequence ID" value="CAK9230944.1"/>
    <property type="molecule type" value="Genomic_DNA"/>
</dbReference>
<evidence type="ECO:0000313" key="2">
    <source>
        <dbReference type="Proteomes" id="UP001497512"/>
    </source>
</evidence>
<proteinExistence type="predicted"/>
<sequence length="133" mass="15279">MERDMPVLSFPWKLVAELVMRLYPESTDGSYLEYKDSALVWQRRFPDPDFGSWQAKKLQNPLQSVLANELVAVKSGVQIVEVTPQVGCPHVLGHHPHRLMMGAKVVDSQPPKFAHFFWFISLYVAMAHVYCQH</sequence>
<keyword evidence="2" id="KW-1185">Reference proteome</keyword>
<dbReference type="PANTHER" id="PTHR10788:SF94">
    <property type="entry name" value="ALPHA,ALPHA-TREHALOSE-PHOSPHATE SYNTHASE [UDP-FORMING] 5"/>
    <property type="match status" value="1"/>
</dbReference>
<dbReference type="InterPro" id="IPR036412">
    <property type="entry name" value="HAD-like_sf"/>
</dbReference>
<dbReference type="Proteomes" id="UP001497512">
    <property type="component" value="Chromosome 7"/>
</dbReference>
<dbReference type="InterPro" id="IPR003337">
    <property type="entry name" value="Trehalose_PPase"/>
</dbReference>
<gene>
    <name evidence="1" type="ORF">CSSPTR1EN2_LOCUS20176</name>
</gene>
<evidence type="ECO:0000313" key="1">
    <source>
        <dbReference type="EMBL" id="CAK9230944.1"/>
    </source>
</evidence>
<dbReference type="Pfam" id="PF02358">
    <property type="entry name" value="Trehalose_PPase"/>
    <property type="match status" value="1"/>
</dbReference>
<reference evidence="1" key="1">
    <citation type="submission" date="2024-02" db="EMBL/GenBank/DDBJ databases">
        <authorList>
            <consortium name="ELIXIR-Norway"/>
            <consortium name="Elixir Norway"/>
        </authorList>
    </citation>
    <scope>NUCLEOTIDE SEQUENCE</scope>
</reference>
<name>A0ABP0UUL7_9BRYO</name>
<dbReference type="PANTHER" id="PTHR10788">
    <property type="entry name" value="TREHALOSE-6-PHOSPHATE SYNTHASE"/>
    <property type="match status" value="1"/>
</dbReference>
<dbReference type="SUPFAM" id="SSF56784">
    <property type="entry name" value="HAD-like"/>
    <property type="match status" value="1"/>
</dbReference>
<protein>
    <submittedName>
        <fullName evidence="1">Uncharacterized protein</fullName>
    </submittedName>
</protein>
<accession>A0ABP0UUL7</accession>
<organism evidence="1 2">
    <name type="scientific">Sphagnum troendelagicum</name>
    <dbReference type="NCBI Taxonomy" id="128251"/>
    <lineage>
        <taxon>Eukaryota</taxon>
        <taxon>Viridiplantae</taxon>
        <taxon>Streptophyta</taxon>
        <taxon>Embryophyta</taxon>
        <taxon>Bryophyta</taxon>
        <taxon>Sphagnophytina</taxon>
        <taxon>Sphagnopsida</taxon>
        <taxon>Sphagnales</taxon>
        <taxon>Sphagnaceae</taxon>
        <taxon>Sphagnum</taxon>
    </lineage>
</organism>